<feature type="compositionally biased region" description="Polar residues" evidence="1">
    <location>
        <begin position="228"/>
        <end position="244"/>
    </location>
</feature>
<evidence type="ECO:0000313" key="3">
    <source>
        <dbReference type="EMBL" id="GJT43123.1"/>
    </source>
</evidence>
<protein>
    <recommendedName>
        <fullName evidence="2">Retrotransposon gag domain-containing protein</fullName>
    </recommendedName>
</protein>
<name>A0ABQ5DY40_9ASTR</name>
<evidence type="ECO:0000259" key="2">
    <source>
        <dbReference type="Pfam" id="PF03732"/>
    </source>
</evidence>
<accession>A0ABQ5DY40</accession>
<reference evidence="3" key="2">
    <citation type="submission" date="2022-01" db="EMBL/GenBank/DDBJ databases">
        <authorList>
            <person name="Yamashiro T."/>
            <person name="Shiraishi A."/>
            <person name="Satake H."/>
            <person name="Nakayama K."/>
        </authorList>
    </citation>
    <scope>NUCLEOTIDE SEQUENCE</scope>
</reference>
<dbReference type="Proteomes" id="UP001151760">
    <property type="component" value="Unassembled WGS sequence"/>
</dbReference>
<reference evidence="3" key="1">
    <citation type="journal article" date="2022" name="Int. J. Mol. Sci.">
        <title>Draft Genome of Tanacetum Coccineum: Genomic Comparison of Closely Related Tanacetum-Family Plants.</title>
        <authorList>
            <person name="Yamashiro T."/>
            <person name="Shiraishi A."/>
            <person name="Nakayama K."/>
            <person name="Satake H."/>
        </authorList>
    </citation>
    <scope>NUCLEOTIDE SEQUENCE</scope>
</reference>
<feature type="region of interest" description="Disordered" evidence="1">
    <location>
        <begin position="199"/>
        <end position="251"/>
    </location>
</feature>
<dbReference type="InterPro" id="IPR005162">
    <property type="entry name" value="Retrotrans_gag_dom"/>
</dbReference>
<dbReference type="EMBL" id="BQNB010015702">
    <property type="protein sequence ID" value="GJT43123.1"/>
    <property type="molecule type" value="Genomic_DNA"/>
</dbReference>
<dbReference type="Pfam" id="PF03732">
    <property type="entry name" value="Retrotrans_gag"/>
    <property type="match status" value="1"/>
</dbReference>
<evidence type="ECO:0000256" key="1">
    <source>
        <dbReference type="SAM" id="MobiDB-lite"/>
    </source>
</evidence>
<feature type="compositionally biased region" description="Basic and acidic residues" evidence="1">
    <location>
        <begin position="213"/>
        <end position="225"/>
    </location>
</feature>
<gene>
    <name evidence="3" type="ORF">Tco_0951838</name>
</gene>
<proteinExistence type="predicted"/>
<keyword evidence="4" id="KW-1185">Reference proteome</keyword>
<comment type="caution">
    <text evidence="3">The sequence shown here is derived from an EMBL/GenBank/DDBJ whole genome shotgun (WGS) entry which is preliminary data.</text>
</comment>
<feature type="domain" description="Retrotransposon gag" evidence="2">
    <location>
        <begin position="92"/>
        <end position="143"/>
    </location>
</feature>
<organism evidence="3 4">
    <name type="scientific">Tanacetum coccineum</name>
    <dbReference type="NCBI Taxonomy" id="301880"/>
    <lineage>
        <taxon>Eukaryota</taxon>
        <taxon>Viridiplantae</taxon>
        <taxon>Streptophyta</taxon>
        <taxon>Embryophyta</taxon>
        <taxon>Tracheophyta</taxon>
        <taxon>Spermatophyta</taxon>
        <taxon>Magnoliopsida</taxon>
        <taxon>eudicotyledons</taxon>
        <taxon>Gunneridae</taxon>
        <taxon>Pentapetalae</taxon>
        <taxon>asterids</taxon>
        <taxon>campanulids</taxon>
        <taxon>Asterales</taxon>
        <taxon>Asteraceae</taxon>
        <taxon>Asteroideae</taxon>
        <taxon>Anthemideae</taxon>
        <taxon>Anthemidinae</taxon>
        <taxon>Tanacetum</taxon>
    </lineage>
</organism>
<evidence type="ECO:0000313" key="4">
    <source>
        <dbReference type="Proteomes" id="UP001151760"/>
    </source>
</evidence>
<sequence length="303" mass="34061">MAPKKRTTRLNPETTPAATAATTTTITNAQLQAMIDQGITAVLAARDANTNGVDSHNSGTGTEGVVELTQWVEKMKIVFRISNCSMENQIKFSTCTLLENALTWWNSHVRTVSNAMTWAELKKKITDKYCPRTEIKKLEVELMFPDESDKIEKYVGGLPDMIHGSVVAYKPKTMQEATEMATEEMDKRICTFADRQIENKRKQDDNQQQQQKQEVKHQQGVHYRDWSPANTNPSNNQRGTQAGQKPTCYEYGNQGNYKSDCPELKNQNHENQAGGTEARGMVYAFGGGETEQDLNNIEDEIEA</sequence>